<accession>A9KM51</accession>
<feature type="transmembrane region" description="Helical" evidence="7">
    <location>
        <begin position="20"/>
        <end position="43"/>
    </location>
</feature>
<dbReference type="Pfam" id="PF00528">
    <property type="entry name" value="BPD_transp_1"/>
    <property type="match status" value="1"/>
</dbReference>
<dbReference type="PROSITE" id="PS50928">
    <property type="entry name" value="ABC_TM1"/>
    <property type="match status" value="1"/>
</dbReference>
<evidence type="ECO:0000256" key="6">
    <source>
        <dbReference type="ARBA" id="ARBA00023136"/>
    </source>
</evidence>
<dbReference type="InterPro" id="IPR051393">
    <property type="entry name" value="ABC_transporter_permease"/>
</dbReference>
<dbReference type="PANTHER" id="PTHR30193:SF1">
    <property type="entry name" value="ABC TRANSPORTER PERMEASE PROTEIN YESP-RELATED"/>
    <property type="match status" value="1"/>
</dbReference>
<evidence type="ECO:0000256" key="7">
    <source>
        <dbReference type="RuleBase" id="RU363032"/>
    </source>
</evidence>
<reference evidence="10" key="1">
    <citation type="submission" date="2007-11" db="EMBL/GenBank/DDBJ databases">
        <title>Complete genome sequence of Clostridium phytofermentans ISDg.</title>
        <authorList>
            <person name="Leschine S.B."/>
            <person name="Warnick T.A."/>
            <person name="Blanchard J.L."/>
            <person name="Schnell D.J."/>
            <person name="Petit E.L."/>
            <person name="LaTouf W.G."/>
            <person name="Copeland A."/>
            <person name="Lucas S."/>
            <person name="Lapidus A."/>
            <person name="Barry K."/>
            <person name="Glavina del Rio T."/>
            <person name="Dalin E."/>
            <person name="Tice H."/>
            <person name="Pitluck S."/>
            <person name="Kiss H."/>
            <person name="Brettin T."/>
            <person name="Bruce D."/>
            <person name="Detter J.C."/>
            <person name="Han C."/>
            <person name="Kuske C."/>
            <person name="Schmutz J."/>
            <person name="Larimer F."/>
            <person name="Land M."/>
            <person name="Hauser L."/>
            <person name="Kyrpides N."/>
            <person name="Kim E.A."/>
            <person name="Richardson P."/>
        </authorList>
    </citation>
    <scope>NUCLEOTIDE SEQUENCE [LARGE SCALE GENOMIC DNA]</scope>
    <source>
        <strain evidence="10">ATCC 700394 / DSM 18823 / ISDg</strain>
    </source>
</reference>
<dbReference type="STRING" id="357809.Cphy_1014"/>
<dbReference type="GO" id="GO:0055085">
    <property type="term" value="P:transmembrane transport"/>
    <property type="evidence" value="ECO:0007669"/>
    <property type="project" value="InterPro"/>
</dbReference>
<keyword evidence="10" id="KW-1185">Reference proteome</keyword>
<comment type="subcellular location">
    <subcellularLocation>
        <location evidence="1 7">Cell membrane</location>
        <topology evidence="1 7">Multi-pass membrane protein</topology>
    </subcellularLocation>
</comment>
<gene>
    <name evidence="9" type="ordered locus">Cphy_1014</name>
</gene>
<dbReference type="InterPro" id="IPR000515">
    <property type="entry name" value="MetI-like"/>
</dbReference>
<feature type="transmembrane region" description="Helical" evidence="7">
    <location>
        <begin position="166"/>
        <end position="188"/>
    </location>
</feature>
<dbReference type="Gene3D" id="1.10.3720.10">
    <property type="entry name" value="MetI-like"/>
    <property type="match status" value="1"/>
</dbReference>
<name>A9KM51_LACP7</name>
<feature type="domain" description="ABC transmembrane type-1" evidence="8">
    <location>
        <begin position="70"/>
        <end position="292"/>
    </location>
</feature>
<keyword evidence="2 7" id="KW-0813">Transport</keyword>
<organism evidence="9 10">
    <name type="scientific">Lachnoclostridium phytofermentans (strain ATCC 700394 / DSM 18823 / ISDg)</name>
    <name type="common">Clostridium phytofermentans</name>
    <dbReference type="NCBI Taxonomy" id="357809"/>
    <lineage>
        <taxon>Bacteria</taxon>
        <taxon>Bacillati</taxon>
        <taxon>Bacillota</taxon>
        <taxon>Clostridia</taxon>
        <taxon>Lachnospirales</taxon>
        <taxon>Lachnospiraceae</taxon>
    </lineage>
</organism>
<dbReference type="KEGG" id="cpy:Cphy_1014"/>
<dbReference type="Proteomes" id="UP000000370">
    <property type="component" value="Chromosome"/>
</dbReference>
<dbReference type="PANTHER" id="PTHR30193">
    <property type="entry name" value="ABC TRANSPORTER PERMEASE PROTEIN"/>
    <property type="match status" value="1"/>
</dbReference>
<keyword evidence="3" id="KW-1003">Cell membrane</keyword>
<keyword evidence="4 7" id="KW-0812">Transmembrane</keyword>
<protein>
    <submittedName>
        <fullName evidence="9">Binding-protein-dependent transport systems inner membrane component</fullName>
    </submittedName>
</protein>
<sequence length="302" mass="34553">MREKNKIKRKYKLRDYEAFLWILPGIVLLLIFSYYPPISAFFYSLTDWNANRANFIGLQNFKELLTDQIFWNALKTSIFLTVVGILVGNIATIFLAELLFNLKRKKASSTYRFLFVLPCLVPGIVTMLLWNKIIFAVNETGLANAILMKIGLIDNPLTWYAGDKTVLLSLILTNFPWVAGTSFLIYLAGLQGIPESIIEAAELDGITILKRIRYIDFAYIRGQIKYFLILGFIGGLQNYSMQLLFTKGGPFYKSMVPGYYIYWQAFNNTRFGYACACGVVMFVIIFSVTIFTNKMKSSEEVM</sequence>
<comment type="similarity">
    <text evidence="7">Belongs to the binding-protein-dependent transport system permease family.</text>
</comment>
<evidence type="ECO:0000256" key="5">
    <source>
        <dbReference type="ARBA" id="ARBA00022989"/>
    </source>
</evidence>
<proteinExistence type="inferred from homology"/>
<feature type="transmembrane region" description="Helical" evidence="7">
    <location>
        <begin position="271"/>
        <end position="292"/>
    </location>
</feature>
<evidence type="ECO:0000259" key="8">
    <source>
        <dbReference type="PROSITE" id="PS50928"/>
    </source>
</evidence>
<evidence type="ECO:0000313" key="10">
    <source>
        <dbReference type="Proteomes" id="UP000000370"/>
    </source>
</evidence>
<evidence type="ECO:0000256" key="2">
    <source>
        <dbReference type="ARBA" id="ARBA00022448"/>
    </source>
</evidence>
<dbReference type="AlphaFoldDB" id="A9KM51"/>
<feature type="transmembrane region" description="Helical" evidence="7">
    <location>
        <begin position="112"/>
        <end position="130"/>
    </location>
</feature>
<dbReference type="EMBL" id="CP000885">
    <property type="protein sequence ID" value="ABX41394.1"/>
    <property type="molecule type" value="Genomic_DNA"/>
</dbReference>
<dbReference type="OrthoDB" id="42615at2"/>
<keyword evidence="5 7" id="KW-1133">Transmembrane helix</keyword>
<keyword evidence="6 7" id="KW-0472">Membrane</keyword>
<dbReference type="HOGENOM" id="CLU_016047_0_2_9"/>
<dbReference type="eggNOG" id="COG1175">
    <property type="taxonomic scope" value="Bacteria"/>
</dbReference>
<feature type="transmembrane region" description="Helical" evidence="7">
    <location>
        <begin position="78"/>
        <end position="100"/>
    </location>
</feature>
<evidence type="ECO:0000313" key="9">
    <source>
        <dbReference type="EMBL" id="ABX41394.1"/>
    </source>
</evidence>
<dbReference type="GO" id="GO:0005886">
    <property type="term" value="C:plasma membrane"/>
    <property type="evidence" value="ECO:0007669"/>
    <property type="project" value="UniProtKB-SubCell"/>
</dbReference>
<dbReference type="SUPFAM" id="SSF161098">
    <property type="entry name" value="MetI-like"/>
    <property type="match status" value="1"/>
</dbReference>
<dbReference type="RefSeq" id="WP_012199040.1">
    <property type="nucleotide sequence ID" value="NC_010001.1"/>
</dbReference>
<evidence type="ECO:0000256" key="3">
    <source>
        <dbReference type="ARBA" id="ARBA00022475"/>
    </source>
</evidence>
<dbReference type="InterPro" id="IPR035906">
    <property type="entry name" value="MetI-like_sf"/>
</dbReference>
<evidence type="ECO:0000256" key="4">
    <source>
        <dbReference type="ARBA" id="ARBA00022692"/>
    </source>
</evidence>
<evidence type="ECO:0000256" key="1">
    <source>
        <dbReference type="ARBA" id="ARBA00004651"/>
    </source>
</evidence>
<feature type="transmembrane region" description="Helical" evidence="7">
    <location>
        <begin position="226"/>
        <end position="245"/>
    </location>
</feature>